<gene>
    <name evidence="1" type="ORF">LOK49_LG11G01757</name>
</gene>
<keyword evidence="2" id="KW-1185">Reference proteome</keyword>
<sequence length="280" mass="31645">MRLPSLRAEKGFEANPTLGKKKKKKKRKTVDVKRLRRLLGEVSGEWYAEERIRRRFMEHVAYWTFLKEIHLLEKNGLPQHSPEKGTASASSTDQNPTSALGATGNVYTVTLSTTLSCTCPDRTPCKHILFVFIRSGVSLDDGCLRRKTLRPCQVSRLLNAPTSAEVLAGTSIRERFHQMFFQARQGSSLQATVEIEDGTSCPVCLDELGQGDKVVVCGTCRNPIHEECLLTWKRSSRRRSATCVICRARWRNRTDQEPYLNLSAYVSEDDMAEENSLCCD</sequence>
<dbReference type="EMBL" id="CM045769">
    <property type="protein sequence ID" value="KAI7993879.1"/>
    <property type="molecule type" value="Genomic_DNA"/>
</dbReference>
<name>A0ACC0FYW4_9ERIC</name>
<protein>
    <submittedName>
        <fullName evidence="1">Mitogen-activated protein kinase kinase kinase 1</fullName>
    </submittedName>
</protein>
<keyword evidence="1" id="KW-0418">Kinase</keyword>
<proteinExistence type="predicted"/>
<accession>A0ACC0FYW4</accession>
<evidence type="ECO:0000313" key="2">
    <source>
        <dbReference type="Proteomes" id="UP001060215"/>
    </source>
</evidence>
<comment type="caution">
    <text evidence="1">The sequence shown here is derived from an EMBL/GenBank/DDBJ whole genome shotgun (WGS) entry which is preliminary data.</text>
</comment>
<evidence type="ECO:0000313" key="1">
    <source>
        <dbReference type="EMBL" id="KAI7993879.1"/>
    </source>
</evidence>
<organism evidence="1 2">
    <name type="scientific">Camellia lanceoleosa</name>
    <dbReference type="NCBI Taxonomy" id="1840588"/>
    <lineage>
        <taxon>Eukaryota</taxon>
        <taxon>Viridiplantae</taxon>
        <taxon>Streptophyta</taxon>
        <taxon>Embryophyta</taxon>
        <taxon>Tracheophyta</taxon>
        <taxon>Spermatophyta</taxon>
        <taxon>Magnoliopsida</taxon>
        <taxon>eudicotyledons</taxon>
        <taxon>Gunneridae</taxon>
        <taxon>Pentapetalae</taxon>
        <taxon>asterids</taxon>
        <taxon>Ericales</taxon>
        <taxon>Theaceae</taxon>
        <taxon>Camellia</taxon>
    </lineage>
</organism>
<dbReference type="Proteomes" id="UP001060215">
    <property type="component" value="Chromosome 12"/>
</dbReference>
<reference evidence="1 2" key="1">
    <citation type="journal article" date="2022" name="Plant J.">
        <title>Chromosome-level genome of Camellia lanceoleosa provides a valuable resource for understanding genome evolution and self-incompatibility.</title>
        <authorList>
            <person name="Gong W."/>
            <person name="Xiao S."/>
            <person name="Wang L."/>
            <person name="Liao Z."/>
            <person name="Chang Y."/>
            <person name="Mo W."/>
            <person name="Hu G."/>
            <person name="Li W."/>
            <person name="Zhao G."/>
            <person name="Zhu H."/>
            <person name="Hu X."/>
            <person name="Ji K."/>
            <person name="Xiang X."/>
            <person name="Song Q."/>
            <person name="Yuan D."/>
            <person name="Jin S."/>
            <person name="Zhang L."/>
        </authorList>
    </citation>
    <scope>NUCLEOTIDE SEQUENCE [LARGE SCALE GENOMIC DNA]</scope>
    <source>
        <strain evidence="1">SQ_2022a</strain>
    </source>
</reference>
<keyword evidence="1" id="KW-0808">Transferase</keyword>